<proteinExistence type="predicted"/>
<dbReference type="RefSeq" id="XP_031781134.1">
    <property type="nucleotide sequence ID" value="XM_031925274.1"/>
</dbReference>
<dbReference type="GeneID" id="116416508"/>
<dbReference type="EnsemblMetazoa" id="XM_031925274">
    <property type="protein sequence ID" value="XP_031781134"/>
    <property type="gene ID" value="LOC116416508"/>
</dbReference>
<keyword evidence="2" id="KW-1185">Reference proteome</keyword>
<reference evidence="1" key="1">
    <citation type="submission" date="2021-01" db="UniProtKB">
        <authorList>
            <consortium name="EnsemblMetazoa"/>
        </authorList>
    </citation>
    <scope>IDENTIFICATION</scope>
</reference>
<sequence>MEELLERDYRLPFPDINLLDVELWELINIVLLQMMSITDRLASELPGTISIKMRDWSFQQISVKINQRYHRSFNRLITVGDVEIVWDYLTPQHSRIREYLRLGYIRKADLDLIHWAIYKDLRSMPMLI</sequence>
<protein>
    <submittedName>
        <fullName evidence="1">Uncharacterized protein</fullName>
    </submittedName>
</protein>
<dbReference type="AlphaFoldDB" id="A0A7M7Q5P9"/>
<name>A0A7M7Q5P9_NASVI</name>
<evidence type="ECO:0000313" key="1">
    <source>
        <dbReference type="EnsemblMetazoa" id="XP_031781134"/>
    </source>
</evidence>
<dbReference type="KEGG" id="nvi:116416508"/>
<organism evidence="1 2">
    <name type="scientific">Nasonia vitripennis</name>
    <name type="common">Parasitic wasp</name>
    <dbReference type="NCBI Taxonomy" id="7425"/>
    <lineage>
        <taxon>Eukaryota</taxon>
        <taxon>Metazoa</taxon>
        <taxon>Ecdysozoa</taxon>
        <taxon>Arthropoda</taxon>
        <taxon>Hexapoda</taxon>
        <taxon>Insecta</taxon>
        <taxon>Pterygota</taxon>
        <taxon>Neoptera</taxon>
        <taxon>Endopterygota</taxon>
        <taxon>Hymenoptera</taxon>
        <taxon>Apocrita</taxon>
        <taxon>Proctotrupomorpha</taxon>
        <taxon>Chalcidoidea</taxon>
        <taxon>Pteromalidae</taxon>
        <taxon>Pteromalinae</taxon>
        <taxon>Nasonia</taxon>
    </lineage>
</organism>
<evidence type="ECO:0000313" key="2">
    <source>
        <dbReference type="Proteomes" id="UP000002358"/>
    </source>
</evidence>
<dbReference type="Proteomes" id="UP000002358">
    <property type="component" value="Unassembled WGS sequence"/>
</dbReference>
<accession>A0A7M7Q5P9</accession>
<dbReference type="InParanoid" id="A0A7M7Q5P9"/>